<gene>
    <name evidence="2" type="ORF">ACFFSY_02440</name>
</gene>
<dbReference type="RefSeq" id="WP_377489343.1">
    <property type="nucleotide sequence ID" value="NZ_JBHMDO010000003.1"/>
</dbReference>
<dbReference type="PANTHER" id="PTHR33802:SF1">
    <property type="entry name" value="XK-RELATED PROTEIN"/>
    <property type="match status" value="1"/>
</dbReference>
<comment type="caution">
    <text evidence="2">The sequence shown here is derived from an EMBL/GenBank/DDBJ whole genome shotgun (WGS) entry which is preliminary data.</text>
</comment>
<evidence type="ECO:0008006" key="4">
    <source>
        <dbReference type="Google" id="ProtNLM"/>
    </source>
</evidence>
<dbReference type="Proteomes" id="UP001589747">
    <property type="component" value="Unassembled WGS sequence"/>
</dbReference>
<evidence type="ECO:0000313" key="2">
    <source>
        <dbReference type="EMBL" id="MFB9324798.1"/>
    </source>
</evidence>
<sequence length="89" mass="9809">MQNRRLRQWLNVFGLIAVVAVNALADWLPINGLTTGEVSAKYPVLVTPAGYAFSIWSLIYALLAGFVIYQARPLRRATDGPTGRTLVYA</sequence>
<keyword evidence="1" id="KW-1133">Transmembrane helix</keyword>
<proteinExistence type="predicted"/>
<evidence type="ECO:0000313" key="3">
    <source>
        <dbReference type="Proteomes" id="UP001589747"/>
    </source>
</evidence>
<accession>A0ABV5KKM2</accession>
<organism evidence="2 3">
    <name type="scientific">Paenibacillus aurantiacus</name>
    <dbReference type="NCBI Taxonomy" id="1936118"/>
    <lineage>
        <taxon>Bacteria</taxon>
        <taxon>Bacillati</taxon>
        <taxon>Bacillota</taxon>
        <taxon>Bacilli</taxon>
        <taxon>Bacillales</taxon>
        <taxon>Paenibacillaceae</taxon>
        <taxon>Paenibacillus</taxon>
    </lineage>
</organism>
<keyword evidence="1" id="KW-0812">Transmembrane</keyword>
<keyword evidence="3" id="KW-1185">Reference proteome</keyword>
<feature type="transmembrane region" description="Helical" evidence="1">
    <location>
        <begin position="12"/>
        <end position="30"/>
    </location>
</feature>
<reference evidence="2 3" key="1">
    <citation type="submission" date="2024-09" db="EMBL/GenBank/DDBJ databases">
        <authorList>
            <person name="Sun Q."/>
            <person name="Mori K."/>
        </authorList>
    </citation>
    <scope>NUCLEOTIDE SEQUENCE [LARGE SCALE GENOMIC DNA]</scope>
    <source>
        <strain evidence="2 3">TISTR 2452</strain>
    </source>
</reference>
<dbReference type="PANTHER" id="PTHR33802">
    <property type="entry name" value="SI:CH211-161H7.5-RELATED"/>
    <property type="match status" value="1"/>
</dbReference>
<evidence type="ECO:0000256" key="1">
    <source>
        <dbReference type="SAM" id="Phobius"/>
    </source>
</evidence>
<protein>
    <recommendedName>
        <fullName evidence="4">Tryptophan-rich sensory protein</fullName>
    </recommendedName>
</protein>
<name>A0ABV5KKM2_9BACL</name>
<feature type="transmembrane region" description="Helical" evidence="1">
    <location>
        <begin position="50"/>
        <end position="69"/>
    </location>
</feature>
<keyword evidence="1" id="KW-0472">Membrane</keyword>
<dbReference type="EMBL" id="JBHMDO010000003">
    <property type="protein sequence ID" value="MFB9324798.1"/>
    <property type="molecule type" value="Genomic_DNA"/>
</dbReference>